<evidence type="ECO:0000313" key="5">
    <source>
        <dbReference type="Proteomes" id="UP000507962"/>
    </source>
</evidence>
<organism evidence="4 5">
    <name type="scientific">Desulfoluna butyratoxydans</name>
    <dbReference type="NCBI Taxonomy" id="231438"/>
    <lineage>
        <taxon>Bacteria</taxon>
        <taxon>Pseudomonadati</taxon>
        <taxon>Thermodesulfobacteriota</taxon>
        <taxon>Desulfobacteria</taxon>
        <taxon>Desulfobacterales</taxon>
        <taxon>Desulfolunaceae</taxon>
        <taxon>Desulfoluna</taxon>
    </lineage>
</organism>
<dbReference type="InterPro" id="IPR016130">
    <property type="entry name" value="Tyr_Pase_AS"/>
</dbReference>
<name>A0A4U8YRD7_9BACT</name>
<dbReference type="PANTHER" id="PTHR31126">
    <property type="entry name" value="TYROSINE-PROTEIN PHOSPHATASE"/>
    <property type="match status" value="1"/>
</dbReference>
<dbReference type="Gene3D" id="3.90.190.10">
    <property type="entry name" value="Protein tyrosine phosphatase superfamily"/>
    <property type="match status" value="1"/>
</dbReference>
<dbReference type="Proteomes" id="UP000507962">
    <property type="component" value="Unassembled WGS sequence"/>
</dbReference>
<reference evidence="4 5" key="1">
    <citation type="submission" date="2019-03" db="EMBL/GenBank/DDBJ databases">
        <authorList>
            <person name="Nijsse B."/>
        </authorList>
    </citation>
    <scope>NUCLEOTIDE SEQUENCE [LARGE SCALE GENOMIC DNA]</scope>
    <source>
        <strain evidence="4">Desulfoluna butyratoxydans MSL71</strain>
    </source>
</reference>
<evidence type="ECO:0000256" key="1">
    <source>
        <dbReference type="ARBA" id="ARBA00009580"/>
    </source>
</evidence>
<keyword evidence="2" id="KW-0732">Signal</keyword>
<dbReference type="AlphaFoldDB" id="A0A4U8YRD7"/>
<dbReference type="EMBL" id="CAADHO010000007">
    <property type="protein sequence ID" value="VFQ46037.1"/>
    <property type="molecule type" value="Genomic_DNA"/>
</dbReference>
<feature type="domain" description="DSP-PTPase phosphatase fused to NAD+ Kinase" evidence="3">
    <location>
        <begin position="47"/>
        <end position="150"/>
    </location>
</feature>
<comment type="similarity">
    <text evidence="1">Belongs to the protein-tyrosine phosphatase family.</text>
</comment>
<protein>
    <submittedName>
        <fullName evidence="4">Tyrosine/serine-protein phosphatase iphp-type</fullName>
    </submittedName>
</protein>
<accession>A0A4U8YRD7</accession>
<dbReference type="InterPro" id="IPR029021">
    <property type="entry name" value="Prot-tyrosine_phosphatase-like"/>
</dbReference>
<dbReference type="Pfam" id="PF22741">
    <property type="entry name" value="PTP-NADK"/>
    <property type="match status" value="1"/>
</dbReference>
<dbReference type="RefSeq" id="WP_180143282.1">
    <property type="nucleotide sequence ID" value="NZ_CAADHO010000007.1"/>
</dbReference>
<evidence type="ECO:0000313" key="4">
    <source>
        <dbReference type="EMBL" id="VFQ46037.1"/>
    </source>
</evidence>
<feature type="signal peptide" evidence="2">
    <location>
        <begin position="1"/>
        <end position="17"/>
    </location>
</feature>
<proteinExistence type="inferred from homology"/>
<dbReference type="PROSITE" id="PS00383">
    <property type="entry name" value="TYR_PHOSPHATASE_1"/>
    <property type="match status" value="1"/>
</dbReference>
<evidence type="ECO:0000256" key="2">
    <source>
        <dbReference type="SAM" id="SignalP"/>
    </source>
</evidence>
<sequence>MRIMMILAVCLAMGASAYGQEQFRPTDWGDPVHIEGVPNLYRIDEGVYRSAQPSALGMKNLDSAGFKTVVNLRLFHSDTDEAEGTGLRLMRVPMKAWAPDEQRAAQFFSIVSDPSNRPVLFHCWHGADRTGVMGALYRVVVQGWTKEAAIEEMVNGGYGFHSIWFHLPAWIRDLDVDALKEDFTDDFFQAGVMCPLFRRMPGLVC</sequence>
<dbReference type="InterPro" id="IPR055214">
    <property type="entry name" value="PTP-NADK"/>
</dbReference>
<dbReference type="PANTHER" id="PTHR31126:SF72">
    <property type="entry name" value="DUAL SPECIFICITY PROTEIN PHOSPHATASE TPBA"/>
    <property type="match status" value="1"/>
</dbReference>
<feature type="chain" id="PRO_5020542790" evidence="2">
    <location>
        <begin position="18"/>
        <end position="205"/>
    </location>
</feature>
<evidence type="ECO:0000259" key="3">
    <source>
        <dbReference type="Pfam" id="PF22741"/>
    </source>
</evidence>
<dbReference type="SUPFAM" id="SSF52799">
    <property type="entry name" value="(Phosphotyrosine protein) phosphatases II"/>
    <property type="match status" value="1"/>
</dbReference>
<gene>
    <name evidence="4" type="ORF">MSL71_37000</name>
</gene>
<keyword evidence="5" id="KW-1185">Reference proteome</keyword>
<dbReference type="GO" id="GO:0016791">
    <property type="term" value="F:phosphatase activity"/>
    <property type="evidence" value="ECO:0007669"/>
    <property type="project" value="TreeGrafter"/>
</dbReference>